<evidence type="ECO:0000256" key="5">
    <source>
        <dbReference type="ARBA" id="ARBA00023242"/>
    </source>
</evidence>
<feature type="region of interest" description="Disordered" evidence="6">
    <location>
        <begin position="172"/>
        <end position="195"/>
    </location>
</feature>
<accession>A0AAD3TFR9</accession>
<keyword evidence="3" id="KW-0238">DNA-binding</keyword>
<dbReference type="Proteomes" id="UP001279734">
    <property type="component" value="Unassembled WGS sequence"/>
</dbReference>
<dbReference type="GO" id="GO:0003700">
    <property type="term" value="F:DNA-binding transcription factor activity"/>
    <property type="evidence" value="ECO:0007669"/>
    <property type="project" value="InterPro"/>
</dbReference>
<dbReference type="FunFam" id="3.30.730.10:FF:000001">
    <property type="entry name" value="Ethylene-responsive transcription factor 2"/>
    <property type="match status" value="1"/>
</dbReference>
<feature type="compositionally biased region" description="Basic and acidic residues" evidence="6">
    <location>
        <begin position="174"/>
        <end position="190"/>
    </location>
</feature>
<dbReference type="Gene3D" id="3.30.730.10">
    <property type="entry name" value="AP2/ERF domain"/>
    <property type="match status" value="1"/>
</dbReference>
<dbReference type="EMBL" id="BSYO01000033">
    <property type="protein sequence ID" value="GMH27981.1"/>
    <property type="molecule type" value="Genomic_DNA"/>
</dbReference>
<name>A0AAD3TFR9_NEPGR</name>
<dbReference type="GO" id="GO:0009873">
    <property type="term" value="P:ethylene-activated signaling pathway"/>
    <property type="evidence" value="ECO:0007669"/>
    <property type="project" value="InterPro"/>
</dbReference>
<keyword evidence="9" id="KW-1185">Reference proteome</keyword>
<dbReference type="PANTHER" id="PTHR31190:SF72">
    <property type="entry name" value="AP2 DOMAIN CONTAINING PROTEIN, EXPRESSED"/>
    <property type="match status" value="1"/>
</dbReference>
<evidence type="ECO:0000256" key="3">
    <source>
        <dbReference type="ARBA" id="ARBA00023125"/>
    </source>
</evidence>
<dbReference type="PRINTS" id="PR00367">
    <property type="entry name" value="ETHRSPELEMNT"/>
</dbReference>
<dbReference type="PANTHER" id="PTHR31190">
    <property type="entry name" value="DNA-BINDING DOMAIN"/>
    <property type="match status" value="1"/>
</dbReference>
<evidence type="ECO:0000256" key="4">
    <source>
        <dbReference type="ARBA" id="ARBA00023163"/>
    </source>
</evidence>
<feature type="region of interest" description="Disordered" evidence="6">
    <location>
        <begin position="52"/>
        <end position="72"/>
    </location>
</feature>
<comment type="subcellular location">
    <subcellularLocation>
        <location evidence="1">Nucleus</location>
    </subcellularLocation>
</comment>
<dbReference type="InterPro" id="IPR001471">
    <property type="entry name" value="AP2/ERF_dom"/>
</dbReference>
<dbReference type="PROSITE" id="PS51032">
    <property type="entry name" value="AP2_ERF"/>
    <property type="match status" value="1"/>
</dbReference>
<evidence type="ECO:0000313" key="9">
    <source>
        <dbReference type="Proteomes" id="UP001279734"/>
    </source>
</evidence>
<dbReference type="InterPro" id="IPR044808">
    <property type="entry name" value="ERF_plant"/>
</dbReference>
<keyword evidence="5" id="KW-0539">Nucleus</keyword>
<evidence type="ECO:0000256" key="1">
    <source>
        <dbReference type="ARBA" id="ARBA00004123"/>
    </source>
</evidence>
<dbReference type="GO" id="GO:0005634">
    <property type="term" value="C:nucleus"/>
    <property type="evidence" value="ECO:0007669"/>
    <property type="project" value="UniProtKB-SubCell"/>
</dbReference>
<dbReference type="CDD" id="cd00018">
    <property type="entry name" value="AP2"/>
    <property type="match status" value="1"/>
</dbReference>
<comment type="caution">
    <text evidence="8">The sequence shown here is derived from an EMBL/GenBank/DDBJ whole genome shotgun (WGS) entry which is preliminary data.</text>
</comment>
<protein>
    <recommendedName>
        <fullName evidence="7">AP2/ERF domain-containing protein</fullName>
    </recommendedName>
</protein>
<dbReference type="Pfam" id="PF00847">
    <property type="entry name" value="AP2"/>
    <property type="match status" value="1"/>
</dbReference>
<dbReference type="SMART" id="SM00380">
    <property type="entry name" value="AP2"/>
    <property type="match status" value="1"/>
</dbReference>
<dbReference type="InterPro" id="IPR016177">
    <property type="entry name" value="DNA-bd_dom_sf"/>
</dbReference>
<keyword evidence="2" id="KW-0805">Transcription regulation</keyword>
<evidence type="ECO:0000256" key="2">
    <source>
        <dbReference type="ARBA" id="ARBA00023015"/>
    </source>
</evidence>
<evidence type="ECO:0000256" key="6">
    <source>
        <dbReference type="SAM" id="MobiDB-lite"/>
    </source>
</evidence>
<dbReference type="GO" id="GO:0003677">
    <property type="term" value="F:DNA binding"/>
    <property type="evidence" value="ECO:0007669"/>
    <property type="project" value="UniProtKB-KW"/>
</dbReference>
<keyword evidence="4" id="KW-0804">Transcription</keyword>
<reference evidence="8" key="1">
    <citation type="submission" date="2023-05" db="EMBL/GenBank/DDBJ databases">
        <title>Nepenthes gracilis genome sequencing.</title>
        <authorList>
            <person name="Fukushima K."/>
        </authorList>
    </citation>
    <scope>NUCLEOTIDE SEQUENCE</scope>
    <source>
        <strain evidence="8">SING2019-196</strain>
    </source>
</reference>
<feature type="domain" description="AP2/ERF" evidence="7">
    <location>
        <begin position="70"/>
        <end position="128"/>
    </location>
</feature>
<dbReference type="AlphaFoldDB" id="A0AAD3TFR9"/>
<sequence>MKSSFWPHGELASPESSHGSPEYFPVPFDMNDSGEMVLFEMLAEVDKDSSFGSLSSSVATPPPNRAEEKSYRGVRRRPWGKYAAEIRDSTRHGIRVWLGTFDSAEAAALAYDQAAFSMKGATASLNFPAAWVEESLRDMKHGCGGRGGEDGWSPVMALKEKYQLRRKSMVISKKNKETEKKQTTTKERKANRSLGIADDLTDLSSSHKMNLAEREDTGSYPDLFDNSSSRYGMFSELHQPPSGEARIPKPNMVSSDAQNCKYQHMHDLRLAQYTAKAPKGTAQSNKASFNGSHCCLMPTCNVQRLRCSILSPMETSISAGRFPSHEISTAGVQGDVDADGMHPRDEHVLLSMVIPVSVLSSEKQEPECLHPMQLCRLKENGEWLPAAGYNTASYADITKHGIDVDGADKPGKGAALISLHPITTKDRLVL</sequence>
<dbReference type="SUPFAM" id="SSF54171">
    <property type="entry name" value="DNA-binding domain"/>
    <property type="match status" value="1"/>
</dbReference>
<evidence type="ECO:0000259" key="7">
    <source>
        <dbReference type="PROSITE" id="PS51032"/>
    </source>
</evidence>
<proteinExistence type="predicted"/>
<dbReference type="InterPro" id="IPR036955">
    <property type="entry name" value="AP2/ERF_dom_sf"/>
</dbReference>
<gene>
    <name evidence="8" type="ORF">Nepgr_029824</name>
</gene>
<evidence type="ECO:0000313" key="8">
    <source>
        <dbReference type="EMBL" id="GMH27981.1"/>
    </source>
</evidence>
<organism evidence="8 9">
    <name type="scientific">Nepenthes gracilis</name>
    <name type="common">Slender pitcher plant</name>
    <dbReference type="NCBI Taxonomy" id="150966"/>
    <lineage>
        <taxon>Eukaryota</taxon>
        <taxon>Viridiplantae</taxon>
        <taxon>Streptophyta</taxon>
        <taxon>Embryophyta</taxon>
        <taxon>Tracheophyta</taxon>
        <taxon>Spermatophyta</taxon>
        <taxon>Magnoliopsida</taxon>
        <taxon>eudicotyledons</taxon>
        <taxon>Gunneridae</taxon>
        <taxon>Pentapetalae</taxon>
        <taxon>Caryophyllales</taxon>
        <taxon>Nepenthaceae</taxon>
        <taxon>Nepenthes</taxon>
    </lineage>
</organism>